<dbReference type="EMBL" id="LR778301">
    <property type="protein sequence ID" value="CAB1370673.1"/>
    <property type="molecule type" value="Genomic_DNA"/>
</dbReference>
<dbReference type="Pfam" id="PF12974">
    <property type="entry name" value="Phosphonate-bd"/>
    <property type="match status" value="1"/>
</dbReference>
<dbReference type="Proteomes" id="UP000515733">
    <property type="component" value="Chromosome"/>
</dbReference>
<dbReference type="Gene3D" id="3.40.190.10">
    <property type="entry name" value="Periplasmic binding protein-like II"/>
    <property type="match status" value="2"/>
</dbReference>
<dbReference type="AlphaFoldDB" id="A0A6S6Y090"/>
<dbReference type="PANTHER" id="PTHR35841">
    <property type="entry name" value="PHOSPHONATES-BINDING PERIPLASMIC PROTEIN"/>
    <property type="match status" value="1"/>
</dbReference>
<protein>
    <recommendedName>
        <fullName evidence="3">Phosphate/phosphite/phosphonate ABC transporter substrate-binding protein</fullName>
    </recommendedName>
</protein>
<evidence type="ECO:0008006" key="3">
    <source>
        <dbReference type="Google" id="ProtNLM"/>
    </source>
</evidence>
<dbReference type="SUPFAM" id="SSF53850">
    <property type="entry name" value="Periplasmic binding protein-like II"/>
    <property type="match status" value="1"/>
</dbReference>
<dbReference type="KEGG" id="doe:DENOEST_3519"/>
<evidence type="ECO:0000313" key="2">
    <source>
        <dbReference type="Proteomes" id="UP000515733"/>
    </source>
</evidence>
<keyword evidence="2" id="KW-1185">Reference proteome</keyword>
<organism evidence="1 2">
    <name type="scientific">Denitratisoma oestradiolicum</name>
    <dbReference type="NCBI Taxonomy" id="311182"/>
    <lineage>
        <taxon>Bacteria</taxon>
        <taxon>Pseudomonadati</taxon>
        <taxon>Pseudomonadota</taxon>
        <taxon>Betaproteobacteria</taxon>
        <taxon>Nitrosomonadales</taxon>
        <taxon>Sterolibacteriaceae</taxon>
        <taxon>Denitratisoma</taxon>
    </lineage>
</organism>
<reference evidence="1 2" key="1">
    <citation type="submission" date="2020-03" db="EMBL/GenBank/DDBJ databases">
        <authorList>
            <consortium name="Genoscope - CEA"/>
            <person name="William W."/>
        </authorList>
    </citation>
    <scope>NUCLEOTIDE SEQUENCE [LARGE SCALE GENOMIC DNA]</scope>
    <source>
        <strain evidence="2">DSM 16959</strain>
    </source>
</reference>
<accession>A0A6S6Y090</accession>
<sequence length="286" mass="31998">MRPRRLIIGFFALLLLVIYPASRAMATSHDDEHRVYSFMIIGQTAPTEERSRWLTFLEQLAAGTELSFRLQIPSTMGNFESRVLNGDPDFVFVDGYLMTRARNSQGYLPLVRDGKRSTQGVILVRQDSPIKTLKDLEGAPIVFSYPNAFPATLQLRQTLAREHINYLPRFAGNYSNVLRQVLYQEAQAGTATLGVLGRERPEILSQLRILYSAPAVSPPALAVHPRVSLATRRIIEAAILSMTYTFPGRRALDGVELTQPTAANYETDYRPIESIGLAPFVRAGEE</sequence>
<dbReference type="RefSeq" id="WP_170228091.1">
    <property type="nucleotide sequence ID" value="NZ_NCXS01000002.1"/>
</dbReference>
<gene>
    <name evidence="1" type="ORF">DENOEST_3519</name>
</gene>
<evidence type="ECO:0000313" key="1">
    <source>
        <dbReference type="EMBL" id="CAB1370673.1"/>
    </source>
</evidence>
<proteinExistence type="predicted"/>
<name>A0A6S6Y090_9PROT</name>
<dbReference type="PANTHER" id="PTHR35841:SF1">
    <property type="entry name" value="PHOSPHONATES-BINDING PERIPLASMIC PROTEIN"/>
    <property type="match status" value="1"/>
</dbReference>